<evidence type="ECO:0000256" key="2">
    <source>
        <dbReference type="SAM" id="MobiDB-lite"/>
    </source>
</evidence>
<evidence type="ECO:0000313" key="3">
    <source>
        <dbReference type="EMBL" id="KAJ4458734.1"/>
    </source>
</evidence>
<evidence type="ECO:0000256" key="1">
    <source>
        <dbReference type="ARBA" id="ARBA00008368"/>
    </source>
</evidence>
<dbReference type="PANTHER" id="PTHR23143">
    <property type="entry name" value="TRICHOHYALIN-RELATED"/>
    <property type="match status" value="1"/>
</dbReference>
<protein>
    <submittedName>
        <fullName evidence="3">Microtubule-associated protein 1A</fullName>
    </submittedName>
</protein>
<dbReference type="InterPro" id="IPR026737">
    <property type="entry name" value="GOLGA6L"/>
</dbReference>
<dbReference type="PANTHER" id="PTHR23143:SF30">
    <property type="entry name" value="SPERMATID ASSOCIATED LIKE"/>
    <property type="match status" value="1"/>
</dbReference>
<proteinExistence type="inferred from homology"/>
<name>A0ABQ8UN32_9EUKA</name>
<evidence type="ECO:0000313" key="4">
    <source>
        <dbReference type="Proteomes" id="UP001141327"/>
    </source>
</evidence>
<feature type="region of interest" description="Disordered" evidence="2">
    <location>
        <begin position="596"/>
        <end position="646"/>
    </location>
</feature>
<comment type="similarity">
    <text evidence="1">Belongs to the GOLGA6 family.</text>
</comment>
<dbReference type="Gene3D" id="1.10.287.950">
    <property type="entry name" value="Methyl-accepting chemotaxis protein"/>
    <property type="match status" value="1"/>
</dbReference>
<feature type="compositionally biased region" description="Low complexity" evidence="2">
    <location>
        <begin position="604"/>
        <end position="640"/>
    </location>
</feature>
<keyword evidence="4" id="KW-1185">Reference proteome</keyword>
<comment type="caution">
    <text evidence="3">The sequence shown here is derived from an EMBL/GenBank/DDBJ whole genome shotgun (WGS) entry which is preliminary data.</text>
</comment>
<organism evidence="3 4">
    <name type="scientific">Paratrimastix pyriformis</name>
    <dbReference type="NCBI Taxonomy" id="342808"/>
    <lineage>
        <taxon>Eukaryota</taxon>
        <taxon>Metamonada</taxon>
        <taxon>Preaxostyla</taxon>
        <taxon>Paratrimastigidae</taxon>
        <taxon>Paratrimastix</taxon>
    </lineage>
</organism>
<sequence>MVLDCEAGLTPWSRNFVENTPKMTSQRPFSLMPCVTETRSRNRKPHLLMDYSSGMGETTFQFWAVVGQFFLPHPQGATKRLFLQSQTPFGVLHNRGQALGIWPCPAVGSGAGHSYTCPIASRPISPALNCLRILPRLGERTHVIDWFSFYTKLLLDPENFEPPTFTGPLNLNSWVAFDDREQKRDHLMEIMLAVPMQTAPMRITAATPAFGFVRPPPRLQNKILVLNGMSKSGKSSTLKIAARMLQDKTSAELATTPWRRVYYFRDATDPVLGFKNASEKLQPQFWTPPCLFILDQYEDSDLLHGLVSGFAGKRGFFFLLCSSSNFHWPSRVGAGFAAVDLPPRRTAEGTARTRSIGVVFVRPSACRHQRCSARRIRRHTCRIRRHTRRIQRHTRRIQRHTRRIRRHTRRIQRHTRRIQRHTRRIQRHTRRIRRHTRRIRRHTRRIRRHTRRIRRHTRRIRRHTRRIRRHTRRIRRHTRRIRRHTRIQRCTRRIRRHTRRIQRHTRRIQRHTRRIRRHTRRIRRHTRRIQRHTRRIRRHTRRIRRCTRRIRRCTRRIRRHTRRIQRHTRRIRRCTRRIRRHTRRIRRHTRRIRRHTRRIRRHTAASGATPAASGATPAASSATPAASGAAPDAVDPDPTTRYPPFSSEEWNCDKPVVVSTSPLVGKPPPSLGDMFLYSNGIIGVALISSVGSQPSQCTARMKQFLTQSDRDLVRRHEFLQGDNCHRRRANIEWLVQRRTISLTLPTGASVDTRFIVPAASGQDARLGCPFFAQLYMKALDHLPVASSEVAEIDASLLPWDGYPDVQGRLCEGRHLPIGQVARGSCSGSPSARSTLRNLPGAVPESSPEQFRTRIRCPFLCPGTSIWCRSIPATPSSTSSGYTLLPLVPLLPRSLSRPLKLGSPPDPEPLEPQVILLVDQITVSRIADHQNSLKWICSKECATVIEGILKAYRCDPGRLRKVFVFIAPDPPAAQQLLLPEDLQQAIGAKGWEVWWSALQPFISPKPTSRGASCAIKILAAPSFVAEIEATDDTQLMNINAEQLRTFAAAKAQAGQAQQIAAALREDNAYEVLMKKFTVDQLRPFAVAKGLMVPKRKADLVTILIRNARPD</sequence>
<dbReference type="SUPFAM" id="SSF57997">
    <property type="entry name" value="Tropomyosin"/>
    <property type="match status" value="1"/>
</dbReference>
<gene>
    <name evidence="3" type="ORF">PAPYR_5500</name>
</gene>
<dbReference type="EMBL" id="JAPMOS010000026">
    <property type="protein sequence ID" value="KAJ4458734.1"/>
    <property type="molecule type" value="Genomic_DNA"/>
</dbReference>
<dbReference type="Proteomes" id="UP001141327">
    <property type="component" value="Unassembled WGS sequence"/>
</dbReference>
<accession>A0ABQ8UN32</accession>
<reference evidence="3" key="1">
    <citation type="journal article" date="2022" name="bioRxiv">
        <title>Genomics of Preaxostyla Flagellates Illuminates Evolutionary Transitions and the Path Towards Mitochondrial Loss.</title>
        <authorList>
            <person name="Novak L.V.F."/>
            <person name="Treitli S.C."/>
            <person name="Pyrih J."/>
            <person name="Halakuc P."/>
            <person name="Pipaliya S.V."/>
            <person name="Vacek V."/>
            <person name="Brzon O."/>
            <person name="Soukal P."/>
            <person name="Eme L."/>
            <person name="Dacks J.B."/>
            <person name="Karnkowska A."/>
            <person name="Elias M."/>
            <person name="Hampl V."/>
        </authorList>
    </citation>
    <scope>NUCLEOTIDE SEQUENCE</scope>
    <source>
        <strain evidence="3">RCP-MX</strain>
    </source>
</reference>